<dbReference type="Proteomes" id="UP000533476">
    <property type="component" value="Unassembled WGS sequence"/>
</dbReference>
<feature type="domain" description="Hemerythrin-like" evidence="1">
    <location>
        <begin position="33"/>
        <end position="148"/>
    </location>
</feature>
<dbReference type="AlphaFoldDB" id="A0A7Y0Q3R5"/>
<accession>A0A7Y0Q3R5</accession>
<proteinExistence type="predicted"/>
<gene>
    <name evidence="2" type="ORF">HIJ39_13050</name>
</gene>
<evidence type="ECO:0000259" key="1">
    <source>
        <dbReference type="Pfam" id="PF01814"/>
    </source>
</evidence>
<dbReference type="EMBL" id="JABBVZ010000045">
    <property type="protein sequence ID" value="NMP23266.1"/>
    <property type="molecule type" value="Genomic_DNA"/>
</dbReference>
<name>A0A7Y0Q3R5_9FIRM</name>
<dbReference type="Gene3D" id="1.20.120.520">
    <property type="entry name" value="nmb1532 protein domain like"/>
    <property type="match status" value="1"/>
</dbReference>
<dbReference type="Pfam" id="PF01814">
    <property type="entry name" value="Hemerythrin"/>
    <property type="match status" value="1"/>
</dbReference>
<keyword evidence="3" id="KW-1185">Reference proteome</keyword>
<dbReference type="InterPro" id="IPR012312">
    <property type="entry name" value="Hemerythrin-like"/>
</dbReference>
<protein>
    <submittedName>
        <fullName evidence="2">Hemerythrin domain-containing protein</fullName>
    </submittedName>
</protein>
<organism evidence="2 3">
    <name type="scientific">Sulfobacillus harzensis</name>
    <dbReference type="NCBI Taxonomy" id="2729629"/>
    <lineage>
        <taxon>Bacteria</taxon>
        <taxon>Bacillati</taxon>
        <taxon>Bacillota</taxon>
        <taxon>Clostridia</taxon>
        <taxon>Eubacteriales</taxon>
        <taxon>Clostridiales Family XVII. Incertae Sedis</taxon>
        <taxon>Sulfobacillus</taxon>
    </lineage>
</organism>
<evidence type="ECO:0000313" key="3">
    <source>
        <dbReference type="Proteomes" id="UP000533476"/>
    </source>
</evidence>
<evidence type="ECO:0000313" key="2">
    <source>
        <dbReference type="EMBL" id="NMP23266.1"/>
    </source>
</evidence>
<sequence>MRDASESQGLSGEGAFYMRHGPKADNHHAIHEAAHQQASALIERAMQVKDEAPGMFSDVVHEFLDLIDARILVHAAVEELEVYQPWIEDRIKRPAVIAALLGEHQTLRQLAVALERSVAGTDTDLTLSYMHRFLAASRAHADHEEDVLRILDEGGLPT</sequence>
<reference evidence="2 3" key="1">
    <citation type="submission" date="2020-04" db="EMBL/GenBank/DDBJ databases">
        <authorList>
            <person name="Zhang R."/>
            <person name="Schippers A."/>
        </authorList>
    </citation>
    <scope>NUCLEOTIDE SEQUENCE [LARGE SCALE GENOMIC DNA]</scope>
    <source>
        <strain evidence="2 3">DSM 109850</strain>
    </source>
</reference>
<comment type="caution">
    <text evidence="2">The sequence shown here is derived from an EMBL/GenBank/DDBJ whole genome shotgun (WGS) entry which is preliminary data.</text>
</comment>
<dbReference type="RefSeq" id="WP_169100380.1">
    <property type="nucleotide sequence ID" value="NZ_JABBVZ010000045.1"/>
</dbReference>